<feature type="region of interest" description="Disordered" evidence="2">
    <location>
        <begin position="26"/>
        <end position="111"/>
    </location>
</feature>
<dbReference type="Pfam" id="PF13637">
    <property type="entry name" value="Ank_4"/>
    <property type="match status" value="1"/>
</dbReference>
<dbReference type="EMBL" id="CALNXK010000062">
    <property type="protein sequence ID" value="CAH3139168.1"/>
    <property type="molecule type" value="Genomic_DNA"/>
</dbReference>
<dbReference type="PROSITE" id="PS50088">
    <property type="entry name" value="ANK_REPEAT"/>
    <property type="match status" value="2"/>
</dbReference>
<feature type="repeat" description="ANK" evidence="1">
    <location>
        <begin position="789"/>
        <end position="821"/>
    </location>
</feature>
<protein>
    <submittedName>
        <fullName evidence="3">Uncharacterized protein</fullName>
    </submittedName>
</protein>
<dbReference type="PROSITE" id="PS50297">
    <property type="entry name" value="ANK_REP_REGION"/>
    <property type="match status" value="1"/>
</dbReference>
<organism evidence="3 4">
    <name type="scientific">Porites lobata</name>
    <dbReference type="NCBI Taxonomy" id="104759"/>
    <lineage>
        <taxon>Eukaryota</taxon>
        <taxon>Metazoa</taxon>
        <taxon>Cnidaria</taxon>
        <taxon>Anthozoa</taxon>
        <taxon>Hexacorallia</taxon>
        <taxon>Scleractinia</taxon>
        <taxon>Fungiina</taxon>
        <taxon>Poritidae</taxon>
        <taxon>Porites</taxon>
    </lineage>
</organism>
<comment type="caution">
    <text evidence="3">The sequence shown here is derived from an EMBL/GenBank/DDBJ whole genome shotgun (WGS) entry which is preliminary data.</text>
</comment>
<name>A0ABN8PAG9_9CNID</name>
<dbReference type="PANTHER" id="PTHR46899">
    <property type="entry name" value="PROTEIN PHOSPHATASE 1 REGULATORY SUBUNIT 27"/>
    <property type="match status" value="1"/>
</dbReference>
<dbReference type="PANTHER" id="PTHR46899:SF3">
    <property type="entry name" value="PROTEIN PHOSPHATASE 1 REGULATORY SUBUNIT 27"/>
    <property type="match status" value="1"/>
</dbReference>
<feature type="compositionally biased region" description="Basic and acidic residues" evidence="2">
    <location>
        <begin position="88"/>
        <end position="101"/>
    </location>
</feature>
<dbReference type="SUPFAM" id="SSF48403">
    <property type="entry name" value="Ankyrin repeat"/>
    <property type="match status" value="1"/>
</dbReference>
<accession>A0ABN8PAG9</accession>
<dbReference type="InterPro" id="IPR053080">
    <property type="entry name" value="PP1_regulatory_subunit_27"/>
</dbReference>
<sequence length="838" mass="95866">MEGEKHCEVEFERQRSHSVPVISRIEKVPDDCSGSKSVSFERETRTENRRFSETRQPKNTTSRKSVRRLSSGGLMRNQKRRPYAKTAIIDRKQTSHHEKQPNLRGFTTGIITNPAPRALTHAQSRRERSKSLPLLRKSYEQDHKYYDGEIWSPAPKEKQSSDSKTYRKMLHQRSMSLPTCLQYEPKPEQSQKHEKESALFSTMRNASTSANFENFVFDLNKLYFDSLKQSDQEKQEMFSVERRRSWPFCWSKSVSNQSMESSGQFSANFDIGLNRQESLLGNSNNIRIQRSKSLPLMGISFFGEVRTEKKIKDEVSRADNGCSHEASFRCGDVLGEIINRKEHSRAKKKTPIIRSKSWPFVLSIESEAKMSPNLTAKNSLMESLPRYHKLQDAVANRRKARSLPCIYAGSFPKEETLFKVQNIQSKTDETSLHQKENSEESVLITEKVNGNISLLMPLKRARSLPLNLLEEQQQSGNDHIKNKTKKETFGKHPDFIGREKAKSLPNILEGEHSPSFSPIAMPELLEKDNNISQTDTAEENIYKTVVEVESEEQNIYPSEGNGISTEQDEIGANSEPLDTRADFLKQQEANLDKHQPNLSYPHKLRKRARGFSVPCLFKMEKIIEEPSDIELRSRARGFSIPGSFQMEKILEEPNDSDGSQMQRICGEYEYNEQNDTNSEPKTAEIVENNRLSDKSSIEYDFGAPSCNDNSAVFFHEKSRGKQEGSHQMYDHENYLQKYDKVVSQALAKVNQLEFSKSSSGLHRAAANGDLECVKRLVEKGDDVNGVDESGWPVLHAAITTGNFDCGEWLMEAGADLIHYTNFVIDEYRILTQQVYQNF</sequence>
<dbReference type="InterPro" id="IPR002110">
    <property type="entry name" value="Ankyrin_rpt"/>
</dbReference>
<proteinExistence type="predicted"/>
<evidence type="ECO:0000256" key="1">
    <source>
        <dbReference type="PROSITE-ProRule" id="PRU00023"/>
    </source>
</evidence>
<evidence type="ECO:0000256" key="2">
    <source>
        <dbReference type="SAM" id="MobiDB-lite"/>
    </source>
</evidence>
<dbReference type="Proteomes" id="UP001159405">
    <property type="component" value="Unassembled WGS sequence"/>
</dbReference>
<keyword evidence="4" id="KW-1185">Reference proteome</keyword>
<feature type="repeat" description="ANK" evidence="1">
    <location>
        <begin position="756"/>
        <end position="788"/>
    </location>
</feature>
<evidence type="ECO:0000313" key="4">
    <source>
        <dbReference type="Proteomes" id="UP001159405"/>
    </source>
</evidence>
<dbReference type="SMART" id="SM00248">
    <property type="entry name" value="ANK"/>
    <property type="match status" value="2"/>
</dbReference>
<keyword evidence="1" id="KW-0040">ANK repeat</keyword>
<evidence type="ECO:0000313" key="3">
    <source>
        <dbReference type="EMBL" id="CAH3139168.1"/>
    </source>
</evidence>
<feature type="compositionally biased region" description="Basic and acidic residues" evidence="2">
    <location>
        <begin position="39"/>
        <end position="56"/>
    </location>
</feature>
<dbReference type="Gene3D" id="1.25.40.20">
    <property type="entry name" value="Ankyrin repeat-containing domain"/>
    <property type="match status" value="1"/>
</dbReference>
<gene>
    <name evidence="3" type="ORF">PLOB_00040473</name>
</gene>
<reference evidence="3 4" key="1">
    <citation type="submission" date="2022-05" db="EMBL/GenBank/DDBJ databases">
        <authorList>
            <consortium name="Genoscope - CEA"/>
            <person name="William W."/>
        </authorList>
    </citation>
    <scope>NUCLEOTIDE SEQUENCE [LARGE SCALE GENOMIC DNA]</scope>
</reference>
<dbReference type="InterPro" id="IPR036770">
    <property type="entry name" value="Ankyrin_rpt-contain_sf"/>
</dbReference>